<keyword evidence="10" id="KW-1185">Reference proteome</keyword>
<evidence type="ECO:0000313" key="10">
    <source>
        <dbReference type="Proteomes" id="UP001354989"/>
    </source>
</evidence>
<dbReference type="Gene3D" id="3.30.2080.10">
    <property type="entry name" value="GH92 mannosidase domain"/>
    <property type="match status" value="1"/>
</dbReference>
<dbReference type="Pfam" id="PF13290">
    <property type="entry name" value="CHB_HEX_C_1"/>
    <property type="match status" value="1"/>
</dbReference>
<evidence type="ECO:0000259" key="8">
    <source>
        <dbReference type="Pfam" id="PF17678"/>
    </source>
</evidence>
<dbReference type="PANTHER" id="PTHR12143">
    <property type="entry name" value="PEPTIDE N-GLYCANASE PNGASE -RELATED"/>
    <property type="match status" value="1"/>
</dbReference>
<keyword evidence="9" id="KW-0614">Plasmid</keyword>
<evidence type="ECO:0000313" key="9">
    <source>
        <dbReference type="EMBL" id="BDD01029.1"/>
    </source>
</evidence>
<dbReference type="InterPro" id="IPR008979">
    <property type="entry name" value="Galactose-bd-like_sf"/>
</dbReference>
<comment type="cofactor">
    <cofactor evidence="1">
        <name>Ca(2+)</name>
        <dbReference type="ChEBI" id="CHEBI:29108"/>
    </cofactor>
</comment>
<dbReference type="NCBIfam" id="TIGR01180">
    <property type="entry name" value="aman2_put"/>
    <property type="match status" value="1"/>
</dbReference>
<keyword evidence="4" id="KW-0732">Signal</keyword>
<dbReference type="SUPFAM" id="SSF48208">
    <property type="entry name" value="Six-hairpin glycosidases"/>
    <property type="match status" value="1"/>
</dbReference>
<organism evidence="9 10">
    <name type="scientific">Persicobacter psychrovividus</name>
    <dbReference type="NCBI Taxonomy" id="387638"/>
    <lineage>
        <taxon>Bacteria</taxon>
        <taxon>Pseudomonadati</taxon>
        <taxon>Bacteroidota</taxon>
        <taxon>Cytophagia</taxon>
        <taxon>Cytophagales</taxon>
        <taxon>Persicobacteraceae</taxon>
        <taxon>Persicobacter</taxon>
    </lineage>
</organism>
<dbReference type="Pfam" id="PF17678">
    <property type="entry name" value="Glyco_hydro_92N"/>
    <property type="match status" value="1"/>
</dbReference>
<feature type="domain" description="F5/8 type C" evidence="5">
    <location>
        <begin position="874"/>
        <end position="985"/>
    </location>
</feature>
<dbReference type="InterPro" id="IPR012939">
    <property type="entry name" value="Glyco_hydro_92"/>
</dbReference>
<dbReference type="RefSeq" id="WP_338398231.1">
    <property type="nucleotide sequence ID" value="NZ_AP025293.1"/>
</dbReference>
<accession>A0ABM7VJ68</accession>
<comment type="subunit">
    <text evidence="2">Monomer.</text>
</comment>
<dbReference type="SUPFAM" id="SSF49785">
    <property type="entry name" value="Galactose-binding domain-like"/>
    <property type="match status" value="1"/>
</dbReference>
<dbReference type="InterPro" id="IPR000421">
    <property type="entry name" value="FA58C"/>
</dbReference>
<dbReference type="Gene3D" id="1.20.1610.10">
    <property type="entry name" value="alpha-1,2-mannosidases domains"/>
    <property type="match status" value="1"/>
</dbReference>
<geneLocation type="plasmid" evidence="9 10">
    <name>pPP1</name>
</geneLocation>
<sequence length="1016" mass="113524">MNRSQLRYFLSSISLAALLFSSGCQQLPSHQKATTAPLVSQVNPMIGTGGHGHTFPGATTPHGMVQLSPDTGIEGWDWCSGYHYSDSSIMGFSHTHLSGTGGGDYGDIMLMPFTGKNLWEAGTKAQPDAGYRSRFSHEDEHAEAGYYEVKLKDHHIDVALTATARTGFHQYTFPAGAERKVILDLVHGVGDNPRALTLKINSDHQVVGLRRSQGWAQDQYVYFVLEFNQPFTHFLTNDGKNIGEQKQIEGKYAKAIFEFSPSDKPLLAKVALSQVSIEGAMKNLSAENNGWDFNAVKNQSQQQWQDALARTTVKGGSEDQKNIFYTAAYHTMMHPNIAMDVDGQYRGMDKKIYTAKDYTHYTLFSLWDTFRAAHPWYALTEPSRNTDFVKSMISKYDHSGALPIWELASNETGTMIGYHAVPVIADEILKGNTAIDAEKAFEAMKAAAMKTDRGLKYVQSLGYIPYDKEPNSVSKTVEYAYDDWCIAQVAKKLGKMDDYQTFTKRALNYQNLFDASTGFIRGRNEAGVWVKDFNPMAISLLGSGEYTEGNAWHYTFFAPQDINGLIKLYGGAQKFEDKLDRMWTQEAVNDNEHAHDVTGLIGQYAHGNEPSHHVAYLYNFVDASSKTQFWVRKIMAEQYSNQADGLSGNEDCGQMSAWYNLSAMGLYPVNPASGRFIIGSPVFEEANIKLENGKSFTVVAKHNSAKNVYIQSAKLNGKPYRRSYIDYATITAGGTLTFEMGDQAADWFNEAPKSDIVHDYEGTLTRSNTLFMPHTRSDQRIFASELKVELNSFVDGATIYYTLDGSEPTIHSKKYQLPIHLTATTVLKAKCVKDQWADSPVMTAHFSKAFYHEKDRQFPRLTLKNPPTSKTYNPGHWALLDGTYASDNLRDGKWSGFSGHQLEATIDLGAVQNVGKVNTNFLLNTSSWVFLPKSYKVLYADDGKNWKLAGTQSLPVPSAHQPIGKHLFSINVEQQTRYIRVIAETAGKLPEWHPGFGNESWLFADEIVIESQGLMK</sequence>
<reference evidence="9 10" key="1">
    <citation type="submission" date="2021-12" db="EMBL/GenBank/DDBJ databases">
        <title>Genome sequencing of bacteria with rrn-lacking chromosome and rrn-plasmid.</title>
        <authorList>
            <person name="Anda M."/>
            <person name="Iwasaki W."/>
        </authorList>
    </citation>
    <scope>NUCLEOTIDE SEQUENCE [LARGE SCALE GENOMIC DNA]</scope>
    <source>
        <strain evidence="9 10">NBRC 101262</strain>
        <plasmid evidence="9 10">pPP1</plasmid>
    </source>
</reference>
<proteinExistence type="predicted"/>
<dbReference type="Pfam" id="PF00754">
    <property type="entry name" value="F5_F8_type_C"/>
    <property type="match status" value="1"/>
</dbReference>
<evidence type="ECO:0000259" key="6">
    <source>
        <dbReference type="Pfam" id="PF07971"/>
    </source>
</evidence>
<name>A0ABM7VJ68_9BACT</name>
<dbReference type="PANTHER" id="PTHR12143:SF39">
    <property type="entry name" value="SECRETED PROTEIN"/>
    <property type="match status" value="1"/>
</dbReference>
<dbReference type="InterPro" id="IPR014718">
    <property type="entry name" value="GH-type_carb-bd"/>
</dbReference>
<dbReference type="InterPro" id="IPR005887">
    <property type="entry name" value="GH92_a_mannosidase_put"/>
</dbReference>
<dbReference type="InterPro" id="IPR041371">
    <property type="entry name" value="GH92_N"/>
</dbReference>
<feature type="signal peptide" evidence="4">
    <location>
        <begin position="1"/>
        <end position="26"/>
    </location>
</feature>
<evidence type="ECO:0000259" key="7">
    <source>
        <dbReference type="Pfam" id="PF13290"/>
    </source>
</evidence>
<feature type="domain" description="GH29D-like beta-sandwich" evidence="7">
    <location>
        <begin position="783"/>
        <end position="843"/>
    </location>
</feature>
<gene>
    <name evidence="9" type="ORF">PEPS_33090</name>
</gene>
<protein>
    <submittedName>
        <fullName evidence="9">Alpha-1 2-mannosidase</fullName>
    </submittedName>
</protein>
<dbReference type="Gene3D" id="2.70.98.10">
    <property type="match status" value="1"/>
</dbReference>
<feature type="chain" id="PRO_5047159014" evidence="4">
    <location>
        <begin position="27"/>
        <end position="1016"/>
    </location>
</feature>
<dbReference type="InterPro" id="IPR050883">
    <property type="entry name" value="PNGase"/>
</dbReference>
<dbReference type="Proteomes" id="UP001354989">
    <property type="component" value="Plasmid pPP1"/>
</dbReference>
<dbReference type="InterPro" id="IPR008928">
    <property type="entry name" value="6-hairpin_glycosidase_sf"/>
</dbReference>
<dbReference type="EMBL" id="AP025293">
    <property type="protein sequence ID" value="BDD01029.1"/>
    <property type="molecule type" value="Genomic_DNA"/>
</dbReference>
<evidence type="ECO:0000256" key="3">
    <source>
        <dbReference type="ARBA" id="ARBA00022837"/>
    </source>
</evidence>
<feature type="domain" description="Glycosyl hydrolase family 92 N-terminal" evidence="8">
    <location>
        <begin position="42"/>
        <end position="273"/>
    </location>
</feature>
<evidence type="ECO:0000256" key="4">
    <source>
        <dbReference type="SAM" id="SignalP"/>
    </source>
</evidence>
<dbReference type="InterPro" id="IPR059177">
    <property type="entry name" value="GH29D-like_dom"/>
</dbReference>
<dbReference type="Gene3D" id="2.60.120.260">
    <property type="entry name" value="Galactose-binding domain-like"/>
    <property type="match status" value="1"/>
</dbReference>
<dbReference type="Gene3D" id="1.20.1050.60">
    <property type="entry name" value="alpha-1,2-mannosidase"/>
    <property type="match status" value="1"/>
</dbReference>
<evidence type="ECO:0000256" key="2">
    <source>
        <dbReference type="ARBA" id="ARBA00011245"/>
    </source>
</evidence>
<evidence type="ECO:0000256" key="1">
    <source>
        <dbReference type="ARBA" id="ARBA00001913"/>
    </source>
</evidence>
<evidence type="ECO:0000259" key="5">
    <source>
        <dbReference type="Pfam" id="PF00754"/>
    </source>
</evidence>
<feature type="domain" description="Glycosyl hydrolase family 92" evidence="6">
    <location>
        <begin position="280"/>
        <end position="742"/>
    </location>
</feature>
<keyword evidence="3" id="KW-0106">Calcium</keyword>
<dbReference type="Pfam" id="PF07971">
    <property type="entry name" value="Glyco_hydro_92"/>
    <property type="match status" value="1"/>
</dbReference>